<dbReference type="OrthoDB" id="1100567at2"/>
<dbReference type="RefSeq" id="WP_094799272.1">
    <property type="nucleotide sequence ID" value="NZ_NEVP01000004.1"/>
</dbReference>
<evidence type="ECO:0000259" key="2">
    <source>
        <dbReference type="Pfam" id="PF16220"/>
    </source>
</evidence>
<evidence type="ECO:0000259" key="1">
    <source>
        <dbReference type="Pfam" id="PF04773"/>
    </source>
</evidence>
<feature type="domain" description="FecR protein" evidence="1">
    <location>
        <begin position="112"/>
        <end position="206"/>
    </location>
</feature>
<keyword evidence="4" id="KW-1185">Reference proteome</keyword>
<dbReference type="PANTHER" id="PTHR30273:SF2">
    <property type="entry name" value="PROTEIN FECR"/>
    <property type="match status" value="1"/>
</dbReference>
<comment type="caution">
    <text evidence="3">The sequence shown here is derived from an EMBL/GenBank/DDBJ whole genome shotgun (WGS) entry which is preliminary data.</text>
</comment>
<evidence type="ECO:0000313" key="3">
    <source>
        <dbReference type="EMBL" id="OZI53766.1"/>
    </source>
</evidence>
<dbReference type="PIRSF" id="PIRSF018266">
    <property type="entry name" value="FecR"/>
    <property type="match status" value="1"/>
</dbReference>
<name>A0A261TVS0_9BORD</name>
<protein>
    <recommendedName>
        <fullName evidence="5">Iron dicitrate transport regulator FecR</fullName>
    </recommendedName>
</protein>
<evidence type="ECO:0008006" key="5">
    <source>
        <dbReference type="Google" id="ProtNLM"/>
    </source>
</evidence>
<dbReference type="GO" id="GO:0016989">
    <property type="term" value="F:sigma factor antagonist activity"/>
    <property type="evidence" value="ECO:0007669"/>
    <property type="project" value="TreeGrafter"/>
</dbReference>
<dbReference type="Gene3D" id="2.60.120.1440">
    <property type="match status" value="1"/>
</dbReference>
<dbReference type="Pfam" id="PF04773">
    <property type="entry name" value="FecR"/>
    <property type="match status" value="1"/>
</dbReference>
<sequence>MERAIDQAMDWMVLLSSGRATTKDQARFDAWLAASPTHESAWQRLQKGLATPLHAIAAVDGRLPGREQAALRQMLRQPARRSALKSLLLLAGVGAGAWGTDRVVPLGTLAADMATRTAQRKSFDLPDGSHLMLNARSAADVRFDATHRQVRLRGGDVIAEVAPAAREAWPAFELIAGDVRVQAAQGRFVASRLDAAVRIFALRDAVEVAWRGTAAHRVEQGEGLLMGEDGHALALRGAVTGAEWESGYLSAAPLPLGEVVAALRRYTPGILRVSPAAARLPVHASLPLNDVPRALDALADTLPIQIQRIGPWWITIDLAAAA</sequence>
<dbReference type="EMBL" id="NEVP01000004">
    <property type="protein sequence ID" value="OZI53766.1"/>
    <property type="molecule type" value="Genomic_DNA"/>
</dbReference>
<evidence type="ECO:0000313" key="4">
    <source>
        <dbReference type="Proteomes" id="UP000216913"/>
    </source>
</evidence>
<dbReference type="Proteomes" id="UP000216913">
    <property type="component" value="Unassembled WGS sequence"/>
</dbReference>
<proteinExistence type="predicted"/>
<dbReference type="InterPro" id="IPR032623">
    <property type="entry name" value="FecR_N"/>
</dbReference>
<accession>A0A261TVS0</accession>
<reference evidence="3 4" key="1">
    <citation type="submission" date="2017-05" db="EMBL/GenBank/DDBJ databases">
        <title>Complete and WGS of Bordetella genogroups.</title>
        <authorList>
            <person name="Spilker T."/>
            <person name="LiPuma J."/>
        </authorList>
    </citation>
    <scope>NUCLEOTIDE SEQUENCE [LARGE SCALE GENOMIC DNA]</scope>
    <source>
        <strain evidence="3 4">AU10456</strain>
    </source>
</reference>
<feature type="domain" description="FecR N-terminal" evidence="2">
    <location>
        <begin position="6"/>
        <end position="46"/>
    </location>
</feature>
<dbReference type="AlphaFoldDB" id="A0A261TVS0"/>
<dbReference type="InterPro" id="IPR006860">
    <property type="entry name" value="FecR"/>
</dbReference>
<gene>
    <name evidence="3" type="ORF">CAL25_07360</name>
</gene>
<organism evidence="3 4">
    <name type="scientific">Bordetella genomosp. 5</name>
    <dbReference type="NCBI Taxonomy" id="1395608"/>
    <lineage>
        <taxon>Bacteria</taxon>
        <taxon>Pseudomonadati</taxon>
        <taxon>Pseudomonadota</taxon>
        <taxon>Betaproteobacteria</taxon>
        <taxon>Burkholderiales</taxon>
        <taxon>Alcaligenaceae</taxon>
        <taxon>Bordetella</taxon>
    </lineage>
</organism>
<dbReference type="PANTHER" id="PTHR30273">
    <property type="entry name" value="PERIPLASMIC SIGNAL SENSOR AND SIGMA FACTOR ACTIVATOR FECR-RELATED"/>
    <property type="match status" value="1"/>
</dbReference>
<dbReference type="Pfam" id="PF16220">
    <property type="entry name" value="DUF4880"/>
    <property type="match status" value="1"/>
</dbReference>
<dbReference type="InterPro" id="IPR012373">
    <property type="entry name" value="Ferrdict_sens_TM"/>
</dbReference>